<accession>A0A2K0XJ10</accession>
<organism evidence="3 4">
    <name type="scientific">Hoylesella timonensis</name>
    <dbReference type="NCBI Taxonomy" id="386414"/>
    <lineage>
        <taxon>Bacteria</taxon>
        <taxon>Pseudomonadati</taxon>
        <taxon>Bacteroidota</taxon>
        <taxon>Bacteroidia</taxon>
        <taxon>Bacteroidales</taxon>
        <taxon>Prevotellaceae</taxon>
        <taxon>Hoylesella</taxon>
    </lineage>
</organism>
<proteinExistence type="predicted"/>
<keyword evidence="1" id="KW-0812">Transmembrane</keyword>
<evidence type="ECO:0000259" key="2">
    <source>
        <dbReference type="Pfam" id="PF00535"/>
    </source>
</evidence>
<gene>
    <name evidence="3" type="ORF">BFS16_06400</name>
</gene>
<dbReference type="SUPFAM" id="SSF53448">
    <property type="entry name" value="Nucleotide-diphospho-sugar transferases"/>
    <property type="match status" value="1"/>
</dbReference>
<dbReference type="Gene3D" id="3.90.550.10">
    <property type="entry name" value="Spore Coat Polysaccharide Biosynthesis Protein SpsA, Chain A"/>
    <property type="match status" value="1"/>
</dbReference>
<dbReference type="InterPro" id="IPR001173">
    <property type="entry name" value="Glyco_trans_2-like"/>
</dbReference>
<dbReference type="EMBL" id="NBAX01000005">
    <property type="protein sequence ID" value="PNP94527.1"/>
    <property type="molecule type" value="Genomic_DNA"/>
</dbReference>
<feature type="transmembrane region" description="Helical" evidence="1">
    <location>
        <begin position="354"/>
        <end position="373"/>
    </location>
</feature>
<feature type="transmembrane region" description="Helical" evidence="1">
    <location>
        <begin position="20"/>
        <end position="39"/>
    </location>
</feature>
<dbReference type="PANTHER" id="PTHR43685:SF14">
    <property type="entry name" value="GLYCOSYLTRANSFERASE 2-LIKE DOMAIN-CONTAINING PROTEIN"/>
    <property type="match status" value="1"/>
</dbReference>
<evidence type="ECO:0000256" key="1">
    <source>
        <dbReference type="SAM" id="Phobius"/>
    </source>
</evidence>
<dbReference type="AlphaFoldDB" id="A0A2K0XJ10"/>
<dbReference type="Proteomes" id="UP000236634">
    <property type="component" value="Unassembled WGS sequence"/>
</dbReference>
<comment type="caution">
    <text evidence="3">The sequence shown here is derived from an EMBL/GenBank/DDBJ whole genome shotgun (WGS) entry which is preliminary data.</text>
</comment>
<evidence type="ECO:0000313" key="4">
    <source>
        <dbReference type="Proteomes" id="UP000236634"/>
    </source>
</evidence>
<feature type="domain" description="Glycosyltransferase 2-like" evidence="2">
    <location>
        <begin position="89"/>
        <end position="249"/>
    </location>
</feature>
<keyword evidence="1" id="KW-0472">Membrane</keyword>
<evidence type="ECO:0000313" key="3">
    <source>
        <dbReference type="EMBL" id="PNP94527.1"/>
    </source>
</evidence>
<dbReference type="InterPro" id="IPR029044">
    <property type="entry name" value="Nucleotide-diphossugar_trans"/>
</dbReference>
<dbReference type="PANTHER" id="PTHR43685">
    <property type="entry name" value="GLYCOSYLTRANSFERASE"/>
    <property type="match status" value="1"/>
</dbReference>
<feature type="transmembrane region" description="Helical" evidence="1">
    <location>
        <begin position="331"/>
        <end position="348"/>
    </location>
</feature>
<protein>
    <recommendedName>
        <fullName evidence="2">Glycosyltransferase 2-like domain-containing protein</fullName>
    </recommendedName>
</protein>
<dbReference type="InterPro" id="IPR050834">
    <property type="entry name" value="Glycosyltransf_2"/>
</dbReference>
<dbReference type="Pfam" id="PF00535">
    <property type="entry name" value="Glycos_transf_2"/>
    <property type="match status" value="1"/>
</dbReference>
<reference evidence="3 4" key="1">
    <citation type="submission" date="2017-03" db="EMBL/GenBank/DDBJ databases">
        <authorList>
            <person name="Afonso C.L."/>
            <person name="Miller P.J."/>
            <person name="Scott M.A."/>
            <person name="Spackman E."/>
            <person name="Goraichik I."/>
            <person name="Dimitrov K.M."/>
            <person name="Suarez D.L."/>
            <person name="Swayne D.E."/>
        </authorList>
    </citation>
    <scope>NUCLEOTIDE SEQUENCE [LARGE SCALE GENOMIC DNA]</scope>
    <source>
        <strain evidence="3 4">DNF00076</strain>
    </source>
</reference>
<keyword evidence="1" id="KW-1133">Transmembrane helix</keyword>
<name>A0A2K0XJ10_9BACT</name>
<sequence length="421" mass="48739">MIFHQRKEKYNMSINETTLIISILVLLLALVAPLCSPYFRFRRDLRRLITTEEVSDEEEIVETAEDVAASQHNDNTANDIQTAEPTSITVLVTVHEQAKELAKHLPALLEQEYEGAFEVVVVAEQGDHETEMVLKRFANNPHLYATFVPTSSRYMSRKKLAITLGVKAAKYEWILLTEADCQPASSTWLLEMSRHCTQGAQLVVGYSQYETAAPTLYQLERWYSDLYLLHQAHRSIAYRTNSCNLMFRKSGFIAQDGYRGNLQLLRGEYDFIVNKFAAPQANTVCIEPASWMIEDIPTKKKRRNQLLFELASRPLLQRSFRLHLIYKVDQVMLYLSYLVTFIVLGIAISESNWMLIVTAAVALLCTIGMRMWVITKPLKFFMPHLSTWQVLCYEPTIVWRNLLFRQRFRKADDYDFTSHKL</sequence>